<comment type="caution">
    <text evidence="10">The sequence shown here is derived from an EMBL/GenBank/DDBJ whole genome shotgun (WGS) entry which is preliminary data.</text>
</comment>
<evidence type="ECO:0000256" key="3">
    <source>
        <dbReference type="ARBA" id="ARBA00013738"/>
    </source>
</evidence>
<organism evidence="10 11">
    <name type="scientific">Pararge aegeria aegeria</name>
    <dbReference type="NCBI Taxonomy" id="348720"/>
    <lineage>
        <taxon>Eukaryota</taxon>
        <taxon>Metazoa</taxon>
        <taxon>Ecdysozoa</taxon>
        <taxon>Arthropoda</taxon>
        <taxon>Hexapoda</taxon>
        <taxon>Insecta</taxon>
        <taxon>Pterygota</taxon>
        <taxon>Neoptera</taxon>
        <taxon>Endopterygota</taxon>
        <taxon>Lepidoptera</taxon>
        <taxon>Glossata</taxon>
        <taxon>Ditrysia</taxon>
        <taxon>Papilionoidea</taxon>
        <taxon>Nymphalidae</taxon>
        <taxon>Satyrinae</taxon>
        <taxon>Satyrini</taxon>
        <taxon>Parargina</taxon>
        <taxon>Pararge</taxon>
    </lineage>
</organism>
<dbReference type="GO" id="GO:0005737">
    <property type="term" value="C:cytoplasm"/>
    <property type="evidence" value="ECO:0007669"/>
    <property type="project" value="TreeGrafter"/>
</dbReference>
<evidence type="ECO:0000256" key="1">
    <source>
        <dbReference type="ARBA" id="ARBA00004611"/>
    </source>
</evidence>
<keyword evidence="4" id="KW-0963">Cytoplasm</keyword>
<keyword evidence="11" id="KW-1185">Reference proteome</keyword>
<evidence type="ECO:0000256" key="9">
    <source>
        <dbReference type="ARBA" id="ARBA00032183"/>
    </source>
</evidence>
<dbReference type="GO" id="GO:0044782">
    <property type="term" value="P:cilium organization"/>
    <property type="evidence" value="ECO:0007669"/>
    <property type="project" value="TreeGrafter"/>
</dbReference>
<sequence>EVLAKVDESMVKYEKDIESIDLKIQIMRNYYETMQNKNQLLEETIKEHAEFMKNWITFKDDREAARKHCEIMNNSAIIVQAWWRGLLVRKQLGPYKTVKKKQTPSKPNDKSKKKK</sequence>
<dbReference type="AlphaFoldDB" id="A0A8S4R2H2"/>
<protein>
    <recommendedName>
        <fullName evidence="3">Dynein regulatory complex protein 9</fullName>
    </recommendedName>
    <alternativeName>
        <fullName evidence="9">IQ domain-containing protein G</fullName>
    </alternativeName>
</protein>
<proteinExistence type="inferred from homology"/>
<keyword evidence="7" id="KW-0206">Cytoskeleton</keyword>
<dbReference type="Proteomes" id="UP000838756">
    <property type="component" value="Unassembled WGS sequence"/>
</dbReference>
<comment type="similarity">
    <text evidence="2">Belongs to the DRC9 family.</text>
</comment>
<evidence type="ECO:0000256" key="5">
    <source>
        <dbReference type="ARBA" id="ARBA00022846"/>
    </source>
</evidence>
<evidence type="ECO:0000313" key="11">
    <source>
        <dbReference type="Proteomes" id="UP000838756"/>
    </source>
</evidence>
<evidence type="ECO:0000256" key="7">
    <source>
        <dbReference type="ARBA" id="ARBA00023212"/>
    </source>
</evidence>
<keyword evidence="8" id="KW-0966">Cell projection</keyword>
<dbReference type="Gene3D" id="1.20.5.190">
    <property type="match status" value="1"/>
</dbReference>
<dbReference type="PROSITE" id="PS50096">
    <property type="entry name" value="IQ"/>
    <property type="match status" value="1"/>
</dbReference>
<feature type="non-terminal residue" evidence="10">
    <location>
        <position position="1"/>
    </location>
</feature>
<evidence type="ECO:0000256" key="6">
    <source>
        <dbReference type="ARBA" id="ARBA00023069"/>
    </source>
</evidence>
<dbReference type="EMBL" id="CAKXAJ010022456">
    <property type="protein sequence ID" value="CAH2227111.1"/>
    <property type="molecule type" value="Genomic_DNA"/>
</dbReference>
<dbReference type="PANTHER" id="PTHR14871">
    <property type="entry name" value="DYNEIN REGULATORY COMPLEX PROTEIN 9"/>
    <property type="match status" value="1"/>
</dbReference>
<gene>
    <name evidence="10" type="primary">jg3659</name>
    <name evidence="10" type="ORF">PAEG_LOCUS7645</name>
</gene>
<dbReference type="CDD" id="cd23766">
    <property type="entry name" value="IQCG"/>
    <property type="match status" value="1"/>
</dbReference>
<dbReference type="Pfam" id="PF00612">
    <property type="entry name" value="IQ"/>
    <property type="match status" value="1"/>
</dbReference>
<dbReference type="InterPro" id="IPR042618">
    <property type="entry name" value="IQCG"/>
</dbReference>
<evidence type="ECO:0000313" key="10">
    <source>
        <dbReference type="EMBL" id="CAH2227111.1"/>
    </source>
</evidence>
<dbReference type="PANTHER" id="PTHR14871:SF1">
    <property type="entry name" value="DYNEIN REGULATORY COMPLEX PROTEIN 9"/>
    <property type="match status" value="1"/>
</dbReference>
<reference evidence="10" key="1">
    <citation type="submission" date="2022-03" db="EMBL/GenBank/DDBJ databases">
        <authorList>
            <person name="Lindestad O."/>
        </authorList>
    </citation>
    <scope>NUCLEOTIDE SEQUENCE</scope>
</reference>
<dbReference type="GO" id="GO:0031514">
    <property type="term" value="C:motile cilium"/>
    <property type="evidence" value="ECO:0007669"/>
    <property type="project" value="TreeGrafter"/>
</dbReference>
<evidence type="ECO:0000256" key="2">
    <source>
        <dbReference type="ARBA" id="ARBA00008222"/>
    </source>
</evidence>
<name>A0A8S4R2H2_9NEOP</name>
<accession>A0A8S4R2H2</accession>
<dbReference type="InterPro" id="IPR000048">
    <property type="entry name" value="IQ_motif_EF-hand-BS"/>
</dbReference>
<keyword evidence="5" id="KW-0282">Flagellum</keyword>
<dbReference type="SMART" id="SM00015">
    <property type="entry name" value="IQ"/>
    <property type="match status" value="1"/>
</dbReference>
<evidence type="ECO:0000256" key="8">
    <source>
        <dbReference type="ARBA" id="ARBA00023273"/>
    </source>
</evidence>
<evidence type="ECO:0000256" key="4">
    <source>
        <dbReference type="ARBA" id="ARBA00022490"/>
    </source>
</evidence>
<comment type="subcellular location">
    <subcellularLocation>
        <location evidence="1">Cytoplasm</location>
        <location evidence="1">Cytoskeleton</location>
        <location evidence="1">Flagellum axoneme</location>
    </subcellularLocation>
</comment>
<dbReference type="OrthoDB" id="10254713at2759"/>
<keyword evidence="6" id="KW-0969">Cilium</keyword>